<feature type="compositionally biased region" description="Low complexity" evidence="1">
    <location>
        <begin position="275"/>
        <end position="287"/>
    </location>
</feature>
<evidence type="ECO:0000313" key="3">
    <source>
        <dbReference type="Proteomes" id="UP000613580"/>
    </source>
</evidence>
<accession>A0A8H6TM26</accession>
<dbReference type="EMBL" id="JACAZE010000003">
    <property type="protein sequence ID" value="KAF7319197.1"/>
    <property type="molecule type" value="Genomic_DNA"/>
</dbReference>
<gene>
    <name evidence="2" type="ORF">HMN09_00256400</name>
</gene>
<feature type="compositionally biased region" description="Polar residues" evidence="1">
    <location>
        <begin position="253"/>
        <end position="270"/>
    </location>
</feature>
<dbReference type="Proteomes" id="UP000613580">
    <property type="component" value="Unassembled WGS sequence"/>
</dbReference>
<organism evidence="2 3">
    <name type="scientific">Mycena chlorophos</name>
    <name type="common">Agaric fungus</name>
    <name type="synonym">Agaricus chlorophos</name>
    <dbReference type="NCBI Taxonomy" id="658473"/>
    <lineage>
        <taxon>Eukaryota</taxon>
        <taxon>Fungi</taxon>
        <taxon>Dikarya</taxon>
        <taxon>Basidiomycota</taxon>
        <taxon>Agaricomycotina</taxon>
        <taxon>Agaricomycetes</taxon>
        <taxon>Agaricomycetidae</taxon>
        <taxon>Agaricales</taxon>
        <taxon>Marasmiineae</taxon>
        <taxon>Mycenaceae</taxon>
        <taxon>Mycena</taxon>
    </lineage>
</organism>
<proteinExistence type="predicted"/>
<dbReference type="AlphaFoldDB" id="A0A8H6TM26"/>
<feature type="region of interest" description="Disordered" evidence="1">
    <location>
        <begin position="414"/>
        <end position="436"/>
    </location>
</feature>
<reference evidence="2" key="1">
    <citation type="submission" date="2020-05" db="EMBL/GenBank/DDBJ databases">
        <title>Mycena genomes resolve the evolution of fungal bioluminescence.</title>
        <authorList>
            <person name="Tsai I.J."/>
        </authorList>
    </citation>
    <scope>NUCLEOTIDE SEQUENCE</scope>
    <source>
        <strain evidence="2">110903Hualien_Pintung</strain>
    </source>
</reference>
<evidence type="ECO:0000313" key="2">
    <source>
        <dbReference type="EMBL" id="KAF7319197.1"/>
    </source>
</evidence>
<name>A0A8H6TM26_MYCCL</name>
<feature type="region of interest" description="Disordered" evidence="1">
    <location>
        <begin position="236"/>
        <end position="331"/>
    </location>
</feature>
<keyword evidence="3" id="KW-1185">Reference proteome</keyword>
<dbReference type="OrthoDB" id="3059771at2759"/>
<evidence type="ECO:0000256" key="1">
    <source>
        <dbReference type="SAM" id="MobiDB-lite"/>
    </source>
</evidence>
<sequence length="682" mass="74874">MVRSSDPRYIPFMTASISPWTARKDVCDFIAVHPIPEGVAKEDFAAQHRALLEQLARIPVVQKRFRKMVQYIQTDEATDWLVQAGLAAPRAMIITHAVLEHAEHLQEVVRDEEVKALIHAAKTEITGYETGATLGTVDGLMQTGDHLNVNDGEYHTAFAVFKVPTGLESTQEKFQEDIRLLMEKFLQTKGYKNLLVTQLLWTTNSKVDKDIENHLGMPARESLVIGKYEAGPQVLRGEYGPLTPKPALPHLPGSQSVDAPVGTGSNTPATLSVMKRSLTSIASSTSTSKKRRHSEAAASSEPEADVSLSPLGGTPAEPSKHARNRQRTDSFAIRARKDSERFASRTQVAMKTKDEEEAVETNTIRMKSSAGAASALKKLKEKLNSTHGQLDLVAMHRRRSRSPSPVDAAELFAFPSGDTPDHLATPPPPATTTKPLQTLSLNTEPITVSSSSFARRPLRVVQGARINKFGCYEPDISEFELSIASVTGSATPEFEVWDQEDELFFVGPLALHLTLKDPVKWAGLPLSHPDVVVAEMTCTSKPILSAAHLYRSASSTTSDSCIFSSCYEATEPKSKPRSPSSTTPIVPPDPKRGIVIEPLWMRTYPDTDPYTGKLVGRRGWATHFSVPVATRLFERCETREFGFNVKILVWGDMLRVDGGATMCVSHLHRDRDMAGHTSNGAI</sequence>
<protein>
    <submittedName>
        <fullName evidence="2">Uncharacterized protein</fullName>
    </submittedName>
</protein>
<comment type="caution">
    <text evidence="2">The sequence shown here is derived from an EMBL/GenBank/DDBJ whole genome shotgun (WGS) entry which is preliminary data.</text>
</comment>